<feature type="domain" description="NIF system FeS cluster assembly NifU N-terminal" evidence="1">
    <location>
        <begin position="6"/>
        <end position="121"/>
    </location>
</feature>
<dbReference type="PANTHER" id="PTHR10093">
    <property type="entry name" value="IRON-SULFUR CLUSTER ASSEMBLY ENZYME NIFU HOMOLOG"/>
    <property type="match status" value="1"/>
</dbReference>
<name>A0ABT1L5F7_9GAMM</name>
<dbReference type="InterPro" id="IPR035903">
    <property type="entry name" value="HesB-like_dom_sf"/>
</dbReference>
<dbReference type="Gene3D" id="2.60.300.12">
    <property type="entry name" value="HesB-like domain"/>
    <property type="match status" value="1"/>
</dbReference>
<dbReference type="SUPFAM" id="SSF82649">
    <property type="entry name" value="SufE/NifU"/>
    <property type="match status" value="1"/>
</dbReference>
<gene>
    <name evidence="2" type="ORF">MKS91_03810</name>
</gene>
<accession>A0ABT1L5F7</accession>
<proteinExistence type="predicted"/>
<dbReference type="Pfam" id="PF01592">
    <property type="entry name" value="NifU_N"/>
    <property type="match status" value="1"/>
</dbReference>
<evidence type="ECO:0000313" key="3">
    <source>
        <dbReference type="Proteomes" id="UP001320768"/>
    </source>
</evidence>
<protein>
    <submittedName>
        <fullName evidence="2">SUF system NifU family Fe-S cluster assembly protein</fullName>
    </submittedName>
</protein>
<dbReference type="RefSeq" id="WP_258569520.1">
    <property type="nucleotide sequence ID" value="NZ_JAKUDN010000002.1"/>
</dbReference>
<evidence type="ECO:0000313" key="2">
    <source>
        <dbReference type="EMBL" id="MCP8352415.1"/>
    </source>
</evidence>
<reference evidence="2 3" key="1">
    <citation type="journal article" date="2022" name="Nat. Microbiol.">
        <title>The microbiome of a bacterivorous marine choanoflagellate contains a resource-demanding obligate bacterial associate.</title>
        <authorList>
            <person name="Needham D.M."/>
            <person name="Poirier C."/>
            <person name="Bachy C."/>
            <person name="George E.E."/>
            <person name="Wilken S."/>
            <person name="Yung C.C.M."/>
            <person name="Limardo A.J."/>
            <person name="Morando M."/>
            <person name="Sudek L."/>
            <person name="Malmstrom R.R."/>
            <person name="Keeling P.J."/>
            <person name="Santoro A.E."/>
            <person name="Worden A.Z."/>
        </authorList>
    </citation>
    <scope>NUCLEOTIDE SEQUENCE [LARGE SCALE GENOMIC DNA]</scope>
    <source>
        <strain evidence="2 3">Comchoano-2</strain>
    </source>
</reference>
<dbReference type="Gene3D" id="3.90.1010.10">
    <property type="match status" value="1"/>
</dbReference>
<dbReference type="Proteomes" id="UP001320768">
    <property type="component" value="Unassembled WGS sequence"/>
</dbReference>
<dbReference type="EMBL" id="JAKUDN010000002">
    <property type="protein sequence ID" value="MCP8352415.1"/>
    <property type="molecule type" value="Genomic_DNA"/>
</dbReference>
<sequence>MSHFLYQQMILDHSKNPCGKTDNPKGDCCKANNPSCGDKIHMCVTLKDGIIEEMSYDVSGCSISIAAASVLVATMKGQSVETFHEVMGQYLKMLKDGSDVDIPAKLQVFSGVSQYPMRVKCATFVWHAAKEAIQIASYPIQMTQAARDFWHSLVMAQQGQGIHLVFKQVGCMGWQFIPSVVTQAPEGGQIMRFGRLVVFMLPEDIKLVEGTKIDYMQHDDLGQSKVVYQHPNATLHCGCGESFFMGEI</sequence>
<dbReference type="NCBIfam" id="TIGR01994">
    <property type="entry name" value="SUF_scaf_2"/>
    <property type="match status" value="1"/>
</dbReference>
<dbReference type="SUPFAM" id="SSF89360">
    <property type="entry name" value="HesB-like domain"/>
    <property type="match status" value="1"/>
</dbReference>
<organism evidence="2 3">
    <name type="scientific">Candidatus Synchoanobacter obligatus</name>
    <dbReference type="NCBI Taxonomy" id="2919597"/>
    <lineage>
        <taxon>Bacteria</taxon>
        <taxon>Pseudomonadati</taxon>
        <taxon>Pseudomonadota</taxon>
        <taxon>Gammaproteobacteria</taxon>
        <taxon>Candidatus Comchoanobacterales</taxon>
        <taxon>Candidatus Comchoanobacteraceae</taxon>
        <taxon>Candidatus Synchoanobacter</taxon>
    </lineage>
</organism>
<dbReference type="CDD" id="cd06664">
    <property type="entry name" value="IscU_like"/>
    <property type="match status" value="1"/>
</dbReference>
<evidence type="ECO:0000259" key="1">
    <source>
        <dbReference type="Pfam" id="PF01592"/>
    </source>
</evidence>
<keyword evidence="3" id="KW-1185">Reference proteome</keyword>
<dbReference type="InterPro" id="IPR002871">
    <property type="entry name" value="NIF_FeS_clus_asmbl_NifU_N"/>
</dbReference>
<comment type="caution">
    <text evidence="2">The sequence shown here is derived from an EMBL/GenBank/DDBJ whole genome shotgun (WGS) entry which is preliminary data.</text>
</comment>